<dbReference type="RefSeq" id="WP_061214029.1">
    <property type="nucleotide sequence ID" value="NZ_DCDX01000159.1"/>
</dbReference>
<dbReference type="NCBIfam" id="TIGR03793">
    <property type="entry name" value="leader_NHLP"/>
    <property type="match status" value="1"/>
</dbReference>
<protein>
    <submittedName>
        <fullName evidence="3">NHLP leader peptide family natural product</fullName>
    </submittedName>
</protein>
<dbReference type="Pfam" id="PF02979">
    <property type="entry name" value="NHase_alpha"/>
    <property type="match status" value="1"/>
</dbReference>
<dbReference type="InterPro" id="IPR004232">
    <property type="entry name" value="CN_Hdrtase_a/SCN_Hdrlase_g"/>
</dbReference>
<reference evidence="3 4" key="1">
    <citation type="journal article" date="2018" name="Nat. Biotechnol.">
        <title>A standardized bacterial taxonomy based on genome phylogeny substantially revises the tree of life.</title>
        <authorList>
            <person name="Parks D.H."/>
            <person name="Chuvochina M."/>
            <person name="Waite D.W."/>
            <person name="Rinke C."/>
            <person name="Skarshewski A."/>
            <person name="Chaumeil P.A."/>
            <person name="Hugenholtz P."/>
        </authorList>
    </citation>
    <scope>NUCLEOTIDE SEQUENCE [LARGE SCALE GENOMIC DNA]</scope>
    <source>
        <strain evidence="3">UBA10948</strain>
    </source>
</reference>
<dbReference type="SUPFAM" id="SSF56209">
    <property type="entry name" value="Nitrile hydratase alpha chain"/>
    <property type="match status" value="1"/>
</dbReference>
<name>A0A354Z106_9FIRM</name>
<keyword evidence="1" id="KW-0479">Metal-binding</keyword>
<sequence length="102" mass="11344">MESKTNEQDKIMGKLISRCWMDKVFKQRFITDPAAVMREAGLSLPAGVEIKVVENTDKINYVLLPARPTELSDEQLDAVAGGVALSPWLTSIYTESSCDCDY</sequence>
<gene>
    <name evidence="3" type="ORF">DDZ44_11955</name>
</gene>
<evidence type="ECO:0000313" key="4">
    <source>
        <dbReference type="Proteomes" id="UP000263273"/>
    </source>
</evidence>
<evidence type="ECO:0000313" key="3">
    <source>
        <dbReference type="EMBL" id="HBK54641.1"/>
    </source>
</evidence>
<dbReference type="InterPro" id="IPR022513">
    <property type="entry name" value="TOMM_pelo"/>
</dbReference>
<feature type="domain" description="Nitrile hydratase alpha/Thiocyanate hydrolase gamma" evidence="2">
    <location>
        <begin position="20"/>
        <end position="76"/>
    </location>
</feature>
<accession>A0A354Z106</accession>
<dbReference type="GO" id="GO:0046914">
    <property type="term" value="F:transition metal ion binding"/>
    <property type="evidence" value="ECO:0007669"/>
    <property type="project" value="InterPro"/>
</dbReference>
<evidence type="ECO:0000256" key="1">
    <source>
        <dbReference type="ARBA" id="ARBA00022723"/>
    </source>
</evidence>
<dbReference type="GO" id="GO:0003824">
    <property type="term" value="F:catalytic activity"/>
    <property type="evidence" value="ECO:0007669"/>
    <property type="project" value="InterPro"/>
</dbReference>
<dbReference type="InterPro" id="IPR036648">
    <property type="entry name" value="CN_Hdrase_a/SCN_Hdrase_g_sf"/>
</dbReference>
<dbReference type="Gene3D" id="3.90.330.10">
    <property type="entry name" value="Nitrile hydratase alpha /Thiocyanate hydrolase gamma"/>
    <property type="match status" value="1"/>
</dbReference>
<dbReference type="EMBL" id="DNZF01000259">
    <property type="protein sequence ID" value="HBK54641.1"/>
    <property type="molecule type" value="Genomic_DNA"/>
</dbReference>
<evidence type="ECO:0000259" key="2">
    <source>
        <dbReference type="Pfam" id="PF02979"/>
    </source>
</evidence>
<dbReference type="Proteomes" id="UP000263273">
    <property type="component" value="Unassembled WGS sequence"/>
</dbReference>
<comment type="caution">
    <text evidence="3">The sequence shown here is derived from an EMBL/GenBank/DDBJ whole genome shotgun (WGS) entry which is preliminary data.</text>
</comment>
<proteinExistence type="predicted"/>
<dbReference type="AlphaFoldDB" id="A0A354Z106"/>
<dbReference type="STRING" id="378794.GCA_001570625_01552"/>
<organism evidence="3 4">
    <name type="scientific">Syntrophomonas wolfei</name>
    <dbReference type="NCBI Taxonomy" id="863"/>
    <lineage>
        <taxon>Bacteria</taxon>
        <taxon>Bacillati</taxon>
        <taxon>Bacillota</taxon>
        <taxon>Clostridia</taxon>
        <taxon>Eubacteriales</taxon>
        <taxon>Syntrophomonadaceae</taxon>
        <taxon>Syntrophomonas</taxon>
    </lineage>
</organism>